<dbReference type="EMBL" id="JBEDNY010000001">
    <property type="protein sequence ID" value="MEZ3162336.1"/>
    <property type="molecule type" value="Genomic_DNA"/>
</dbReference>
<evidence type="ECO:0000313" key="6">
    <source>
        <dbReference type="EMBL" id="MEZ3162336.1"/>
    </source>
</evidence>
<gene>
    <name evidence="6" type="ORF">ABNG04_00340</name>
</gene>
<keyword evidence="1 4" id="KW-0479">Metal-binding</keyword>
<dbReference type="InterPro" id="IPR020843">
    <property type="entry name" value="ER"/>
</dbReference>
<evidence type="ECO:0000256" key="2">
    <source>
        <dbReference type="ARBA" id="ARBA00022833"/>
    </source>
</evidence>
<name>A0ABD5LWE8_9EURY</name>
<dbReference type="AlphaFoldDB" id="A0ABD5LWE8"/>
<dbReference type="InterPro" id="IPR036291">
    <property type="entry name" value="NAD(P)-bd_dom_sf"/>
</dbReference>
<keyword evidence="3" id="KW-0560">Oxidoreductase</keyword>
<dbReference type="GO" id="GO:0051262">
    <property type="term" value="P:protein tetramerization"/>
    <property type="evidence" value="ECO:0007669"/>
    <property type="project" value="UniProtKB-ARBA"/>
</dbReference>
<dbReference type="GO" id="GO:0016616">
    <property type="term" value="F:oxidoreductase activity, acting on the CH-OH group of donors, NAD or NADP as acceptor"/>
    <property type="evidence" value="ECO:0007669"/>
    <property type="project" value="UniProtKB-ARBA"/>
</dbReference>
<comment type="caution">
    <text evidence="6">The sequence shown here is derived from an EMBL/GenBank/DDBJ whole genome shotgun (WGS) entry which is preliminary data.</text>
</comment>
<dbReference type="InterPro" id="IPR050129">
    <property type="entry name" value="Zn_alcohol_dh"/>
</dbReference>
<evidence type="ECO:0000256" key="1">
    <source>
        <dbReference type="ARBA" id="ARBA00022723"/>
    </source>
</evidence>
<dbReference type="Pfam" id="PF00107">
    <property type="entry name" value="ADH_zinc_N"/>
    <property type="match status" value="1"/>
</dbReference>
<dbReference type="InterPro" id="IPR013149">
    <property type="entry name" value="ADH-like_C"/>
</dbReference>
<dbReference type="GO" id="GO:0046872">
    <property type="term" value="F:metal ion binding"/>
    <property type="evidence" value="ECO:0007669"/>
    <property type="project" value="UniProtKB-KW"/>
</dbReference>
<dbReference type="SUPFAM" id="SSF50129">
    <property type="entry name" value="GroES-like"/>
    <property type="match status" value="1"/>
</dbReference>
<comment type="similarity">
    <text evidence="4">Belongs to the zinc-containing alcohol dehydrogenase family.</text>
</comment>
<keyword evidence="7" id="KW-1185">Reference proteome</keyword>
<keyword evidence="2 4" id="KW-0862">Zinc</keyword>
<dbReference type="SUPFAM" id="SSF51735">
    <property type="entry name" value="NAD(P)-binding Rossmann-fold domains"/>
    <property type="match status" value="1"/>
</dbReference>
<reference evidence="6 7" key="1">
    <citation type="submission" date="2024-06" db="EMBL/GenBank/DDBJ databases">
        <title>Halorubrum miltondacostae sp. nov., a potential PHA producer isolated from an inland solar saltern in Rio Maior, Portugal.</title>
        <authorList>
            <person name="Albuquerque L."/>
            <person name="Viver T."/>
            <person name="Barroso C."/>
            <person name="Claudino R."/>
            <person name="Galvan M."/>
            <person name="Simoes G."/>
            <person name="Lobo Da Cunha A."/>
            <person name="Egas C."/>
        </authorList>
    </citation>
    <scope>NUCLEOTIDE SEQUENCE [LARGE SCALE GENOMIC DNA]</scope>
    <source>
        <strain evidence="6 7">RMP-11</strain>
    </source>
</reference>
<dbReference type="Proteomes" id="UP001567572">
    <property type="component" value="Unassembled WGS sequence"/>
</dbReference>
<dbReference type="InterPro" id="IPR011032">
    <property type="entry name" value="GroES-like_sf"/>
</dbReference>
<evidence type="ECO:0000313" key="7">
    <source>
        <dbReference type="Proteomes" id="UP001567572"/>
    </source>
</evidence>
<feature type="domain" description="Enoyl reductase (ER)" evidence="5">
    <location>
        <begin position="11"/>
        <end position="347"/>
    </location>
</feature>
<dbReference type="GO" id="GO:0043168">
    <property type="term" value="F:anion binding"/>
    <property type="evidence" value="ECO:0007669"/>
    <property type="project" value="UniProtKB-ARBA"/>
</dbReference>
<evidence type="ECO:0000259" key="5">
    <source>
        <dbReference type="SMART" id="SM00829"/>
    </source>
</evidence>
<sequence length="350" mass="36761">MRTAAVLTEYDTPLDLRDVEEATPSPTGIAVETDACGICRSDWHAWKGHWPSVPTDGHILGHEPAGTVIAVGDEVENYSIGDQVGIPFNIACGCCDNCWSGKSHLCTDGLSLGFARDLPGAFASEFTIPKADFNAVHLPDGMSSVEMAGLGCRFATAFHGLAHKVNVCAGDWLAVHGCGGIGLSVVNIGAALGANVVAVDLNEDALALAKEVGATATVNAGDQDVSKAIRDITNGGADISVDALGIAETCRNSIDCLAEQGQHVQIGMTTDEEAGEIGLPVDKMVNTELEFVGVKGMPPNRYPELFRMIAGGKLSPVDLVTDEVRLSDVSDQLRSMDDYDTLGMEVVTEF</sequence>
<dbReference type="RefSeq" id="WP_371159043.1">
    <property type="nucleotide sequence ID" value="NZ_JBEDNY010000001.1"/>
</dbReference>
<dbReference type="SMART" id="SM00829">
    <property type="entry name" value="PKS_ER"/>
    <property type="match status" value="1"/>
</dbReference>
<dbReference type="GO" id="GO:0030554">
    <property type="term" value="F:adenyl nucleotide binding"/>
    <property type="evidence" value="ECO:0007669"/>
    <property type="project" value="UniProtKB-ARBA"/>
</dbReference>
<dbReference type="InterPro" id="IPR002328">
    <property type="entry name" value="ADH_Zn_CS"/>
</dbReference>
<comment type="cofactor">
    <cofactor evidence="4">
        <name>Zn(2+)</name>
        <dbReference type="ChEBI" id="CHEBI:29105"/>
    </cofactor>
</comment>
<dbReference type="PANTHER" id="PTHR43401">
    <property type="entry name" value="L-THREONINE 3-DEHYDROGENASE"/>
    <property type="match status" value="1"/>
</dbReference>
<dbReference type="PANTHER" id="PTHR43401:SF5">
    <property type="entry name" value="ALCOHOL DEHYDROGENASE-RELATED"/>
    <property type="match status" value="1"/>
</dbReference>
<evidence type="ECO:0000256" key="3">
    <source>
        <dbReference type="ARBA" id="ARBA00023002"/>
    </source>
</evidence>
<dbReference type="PROSITE" id="PS00059">
    <property type="entry name" value="ADH_ZINC"/>
    <property type="match status" value="1"/>
</dbReference>
<organism evidence="6 7">
    <name type="scientific">Halorubrum miltondacostae</name>
    <dbReference type="NCBI Taxonomy" id="3076378"/>
    <lineage>
        <taxon>Archaea</taxon>
        <taxon>Methanobacteriati</taxon>
        <taxon>Methanobacteriota</taxon>
        <taxon>Stenosarchaea group</taxon>
        <taxon>Halobacteria</taxon>
        <taxon>Halobacteriales</taxon>
        <taxon>Haloferacaceae</taxon>
        <taxon>Halorubrum</taxon>
    </lineage>
</organism>
<dbReference type="InterPro" id="IPR013154">
    <property type="entry name" value="ADH-like_N"/>
</dbReference>
<dbReference type="GO" id="GO:0044281">
    <property type="term" value="P:small molecule metabolic process"/>
    <property type="evidence" value="ECO:0007669"/>
    <property type="project" value="UniProtKB-ARBA"/>
</dbReference>
<protein>
    <submittedName>
        <fullName evidence="6">Alcohol dehydrogenase catalytic domain-containing protein</fullName>
    </submittedName>
</protein>
<evidence type="ECO:0000256" key="4">
    <source>
        <dbReference type="RuleBase" id="RU361277"/>
    </source>
</evidence>
<accession>A0ABD5LWE8</accession>
<dbReference type="Gene3D" id="3.90.180.10">
    <property type="entry name" value="Medium-chain alcohol dehydrogenases, catalytic domain"/>
    <property type="match status" value="1"/>
</dbReference>
<proteinExistence type="inferred from homology"/>
<dbReference type="Pfam" id="PF08240">
    <property type="entry name" value="ADH_N"/>
    <property type="match status" value="1"/>
</dbReference>